<protein>
    <submittedName>
        <fullName evidence="7">Alpha-ketoglutarate-dependent dioxygenase alkB</fullName>
    </submittedName>
</protein>
<feature type="binding site" evidence="5">
    <location>
        <position position="336"/>
    </location>
    <ligand>
        <name>Fe cation</name>
        <dbReference type="ChEBI" id="CHEBI:24875"/>
        <note>catalytic</note>
    </ligand>
</feature>
<dbReference type="GO" id="GO:0005737">
    <property type="term" value="C:cytoplasm"/>
    <property type="evidence" value="ECO:0007669"/>
    <property type="project" value="TreeGrafter"/>
</dbReference>
<dbReference type="PANTHER" id="PTHR16557">
    <property type="entry name" value="ALKYLATED DNA REPAIR PROTEIN ALKB-RELATED"/>
    <property type="match status" value="1"/>
</dbReference>
<dbReference type="GO" id="GO:0035513">
    <property type="term" value="P:oxidative RNA demethylation"/>
    <property type="evidence" value="ECO:0007669"/>
    <property type="project" value="TreeGrafter"/>
</dbReference>
<evidence type="ECO:0000256" key="2">
    <source>
        <dbReference type="ARBA" id="ARBA00022964"/>
    </source>
</evidence>
<keyword evidence="8" id="KW-1185">Reference proteome</keyword>
<dbReference type="GO" id="GO:0008198">
    <property type="term" value="F:ferrous iron binding"/>
    <property type="evidence" value="ECO:0007669"/>
    <property type="project" value="TreeGrafter"/>
</dbReference>
<feature type="binding site" evidence="5">
    <location>
        <position position="334"/>
    </location>
    <ligand>
        <name>Fe cation</name>
        <dbReference type="ChEBI" id="CHEBI:24875"/>
        <note>catalytic</note>
    </ligand>
</feature>
<sequence length="462" mass="52188">MDEATVLPHVKSTTLSKRQQKIALKQRQAAKENNTNFRAAERNFKAKFVEPNMENVVDFSALHNNTASTNSRIRRVLLPENLFDLDSSFFKLPDNVSKLPETYKDKQLAYTLTDHPVIPNPFTATAQKHLVKNTLCDWARKPNKNSLDPFYRMSESKSLFEHHIEDVMNSNNPNHAPFVFKTLFEKPSEAQNLKTIDENESIKNVAVIKKECGNLFEKNEDQGYKPIVTEPKNEFYRQDHTATELLESIRWTTIGNQYNWSTKSYDTDIQAPISEELSHLMSIIVRSISGAKIAGSLTDDFSESHIVNSYDYNKYKVEAGVINYYGLNSTLLAHVDKSENNMEAPLISISLGCSCIYLVGGDTKQDTLTPILLRSGDIIASCGASRTSYHGVPRIFENSCPSFLTAHSSDSDTHIDPANSTHNLDKVTDGHLNQNLTGKLWAPYAEYISTHRINFNARQCNN</sequence>
<keyword evidence="2 7" id="KW-0223">Dioxygenase</keyword>
<evidence type="ECO:0000256" key="5">
    <source>
        <dbReference type="PIRSR" id="PIRSR604574-2"/>
    </source>
</evidence>
<proteinExistence type="predicted"/>
<dbReference type="SUPFAM" id="SSF51197">
    <property type="entry name" value="Clavaminate synthase-like"/>
    <property type="match status" value="1"/>
</dbReference>
<evidence type="ECO:0000256" key="1">
    <source>
        <dbReference type="ARBA" id="ARBA00022723"/>
    </source>
</evidence>
<keyword evidence="4 5" id="KW-0408">Iron</keyword>
<comment type="caution">
    <text evidence="7">The sequence shown here is derived from an EMBL/GenBank/DDBJ whole genome shotgun (WGS) entry which is preliminary data.</text>
</comment>
<reference evidence="8" key="1">
    <citation type="submission" date="2017-01" db="EMBL/GenBank/DDBJ databases">
        <authorList>
            <person name="Wang Y."/>
            <person name="White M."/>
            <person name="Kvist S."/>
            <person name="Moncalvo J.-M."/>
        </authorList>
    </citation>
    <scope>NUCLEOTIDE SEQUENCE [LARGE SCALE GENOMIC DNA]</scope>
    <source>
        <strain evidence="8">ID-206-W2</strain>
    </source>
</reference>
<evidence type="ECO:0000256" key="4">
    <source>
        <dbReference type="ARBA" id="ARBA00023004"/>
    </source>
</evidence>
<dbReference type="InterPro" id="IPR037151">
    <property type="entry name" value="AlkB-like_sf"/>
</dbReference>
<evidence type="ECO:0000313" key="7">
    <source>
        <dbReference type="EMBL" id="OMJ18147.1"/>
    </source>
</evidence>
<feature type="domain" description="Alpha-ketoglutarate-dependent dioxygenase AlkB-like" evidence="6">
    <location>
        <begin position="240"/>
        <end position="458"/>
    </location>
</feature>
<evidence type="ECO:0000256" key="3">
    <source>
        <dbReference type="ARBA" id="ARBA00023002"/>
    </source>
</evidence>
<evidence type="ECO:0000313" key="8">
    <source>
        <dbReference type="Proteomes" id="UP000187429"/>
    </source>
</evidence>
<dbReference type="Pfam" id="PF13532">
    <property type="entry name" value="2OG-FeII_Oxy_2"/>
    <property type="match status" value="1"/>
</dbReference>
<keyword evidence="3" id="KW-0560">Oxidoreductase</keyword>
<organism evidence="7 8">
    <name type="scientific">Smittium culicis</name>
    <dbReference type="NCBI Taxonomy" id="133412"/>
    <lineage>
        <taxon>Eukaryota</taxon>
        <taxon>Fungi</taxon>
        <taxon>Fungi incertae sedis</taxon>
        <taxon>Zoopagomycota</taxon>
        <taxon>Kickxellomycotina</taxon>
        <taxon>Harpellomycetes</taxon>
        <taxon>Harpellales</taxon>
        <taxon>Legeriomycetaceae</taxon>
        <taxon>Smittium</taxon>
    </lineage>
</organism>
<dbReference type="OrthoDB" id="6614653at2759"/>
<gene>
    <name evidence="7" type="ORF">AYI69_g7141</name>
</gene>
<keyword evidence="1 5" id="KW-0479">Metal-binding</keyword>
<dbReference type="Proteomes" id="UP000187429">
    <property type="component" value="Unassembled WGS sequence"/>
</dbReference>
<dbReference type="GO" id="GO:0035516">
    <property type="term" value="F:broad specificity oxidative DNA demethylase activity"/>
    <property type="evidence" value="ECO:0007669"/>
    <property type="project" value="TreeGrafter"/>
</dbReference>
<dbReference type="Gene3D" id="2.60.120.590">
    <property type="entry name" value="Alpha-ketoglutarate-dependent dioxygenase AlkB-like"/>
    <property type="match status" value="1"/>
</dbReference>
<dbReference type="EMBL" id="LSSM01003357">
    <property type="protein sequence ID" value="OMJ18147.1"/>
    <property type="molecule type" value="Genomic_DNA"/>
</dbReference>
<dbReference type="GO" id="GO:0035515">
    <property type="term" value="F:oxidative RNA demethylase activity"/>
    <property type="evidence" value="ECO:0007669"/>
    <property type="project" value="TreeGrafter"/>
</dbReference>
<dbReference type="InterPro" id="IPR027450">
    <property type="entry name" value="AlkB-like"/>
</dbReference>
<dbReference type="InterPro" id="IPR004574">
    <property type="entry name" value="Alkb"/>
</dbReference>
<dbReference type="AlphaFoldDB" id="A0A1R1XU18"/>
<dbReference type="PANTHER" id="PTHR16557:SF2">
    <property type="entry name" value="NUCLEIC ACID DIOXYGENASE ALKBH1"/>
    <property type="match status" value="1"/>
</dbReference>
<evidence type="ECO:0000259" key="6">
    <source>
        <dbReference type="Pfam" id="PF13532"/>
    </source>
</evidence>
<accession>A0A1R1XU18</accession>
<name>A0A1R1XU18_9FUNG</name>
<dbReference type="GO" id="GO:0005634">
    <property type="term" value="C:nucleus"/>
    <property type="evidence" value="ECO:0007669"/>
    <property type="project" value="TreeGrafter"/>
</dbReference>
<comment type="cofactor">
    <cofactor evidence="5">
        <name>Fe(2+)</name>
        <dbReference type="ChEBI" id="CHEBI:29033"/>
    </cofactor>
    <text evidence="5">Binds 1 Fe(2+) ion per subunit.</text>
</comment>
<feature type="binding site" evidence="5">
    <location>
        <position position="390"/>
    </location>
    <ligand>
        <name>Fe cation</name>
        <dbReference type="ChEBI" id="CHEBI:24875"/>
        <note>catalytic</note>
    </ligand>
</feature>